<dbReference type="Proteomes" id="UP000183809">
    <property type="component" value="Unassembled WGS sequence"/>
</dbReference>
<dbReference type="InterPro" id="IPR050386">
    <property type="entry name" value="Glycosyl_hydrolase_5"/>
</dbReference>
<reference evidence="5 6" key="1">
    <citation type="submission" date="2016-10" db="EMBL/GenBank/DDBJ databases">
        <title>Proteomics and genomics reveal pathogen-plant mechanisms compatible with a hemibiotrophic lifestyle of Diplodia corticola.</title>
        <authorList>
            <person name="Fernandes I."/>
            <person name="De Jonge R."/>
            <person name="Van De Peer Y."/>
            <person name="Devreese B."/>
            <person name="Alves A."/>
            <person name="Esteves A.C."/>
        </authorList>
    </citation>
    <scope>NUCLEOTIDE SEQUENCE [LARGE SCALE GENOMIC DNA]</scope>
    <source>
        <strain evidence="5 6">CBS 112549</strain>
    </source>
</reference>
<evidence type="ECO:0000313" key="6">
    <source>
        <dbReference type="Proteomes" id="UP000183809"/>
    </source>
</evidence>
<protein>
    <submittedName>
        <fullName evidence="5">Glycoside hydrolase family 5 protein</fullName>
    </submittedName>
</protein>
<dbReference type="OrthoDB" id="1887033at2759"/>
<evidence type="ECO:0000256" key="2">
    <source>
        <dbReference type="ARBA" id="ARBA00022801"/>
    </source>
</evidence>
<gene>
    <name evidence="5" type="ORF">BKCO1_1200048</name>
</gene>
<feature type="compositionally biased region" description="Pro residues" evidence="4">
    <location>
        <begin position="43"/>
        <end position="52"/>
    </location>
</feature>
<dbReference type="Gene3D" id="3.20.20.80">
    <property type="entry name" value="Glycosidases"/>
    <property type="match status" value="1"/>
</dbReference>
<dbReference type="InterPro" id="IPR017853">
    <property type="entry name" value="GH"/>
</dbReference>
<dbReference type="GeneID" id="31010979"/>
<dbReference type="GO" id="GO:0009251">
    <property type="term" value="P:glucan catabolic process"/>
    <property type="evidence" value="ECO:0007669"/>
    <property type="project" value="TreeGrafter"/>
</dbReference>
<evidence type="ECO:0000313" key="5">
    <source>
        <dbReference type="EMBL" id="OJD36214.1"/>
    </source>
</evidence>
<keyword evidence="2 5" id="KW-0378">Hydrolase</keyword>
<dbReference type="PANTHER" id="PTHR31297">
    <property type="entry name" value="GLUCAN ENDO-1,6-BETA-GLUCOSIDASE B"/>
    <property type="match status" value="1"/>
</dbReference>
<dbReference type="RefSeq" id="XP_020132474.1">
    <property type="nucleotide sequence ID" value="XM_020270720.1"/>
</dbReference>
<dbReference type="EMBL" id="MNUE01000012">
    <property type="protein sequence ID" value="OJD36214.1"/>
    <property type="molecule type" value="Genomic_DNA"/>
</dbReference>
<evidence type="ECO:0000256" key="3">
    <source>
        <dbReference type="ARBA" id="ARBA00023295"/>
    </source>
</evidence>
<feature type="region of interest" description="Disordered" evidence="4">
    <location>
        <begin position="1"/>
        <end position="65"/>
    </location>
</feature>
<dbReference type="GO" id="GO:0046557">
    <property type="term" value="F:glucan endo-1,6-beta-glucosidase activity"/>
    <property type="evidence" value="ECO:0007669"/>
    <property type="project" value="TreeGrafter"/>
</dbReference>
<dbReference type="PANTHER" id="PTHR31297:SF43">
    <property type="entry name" value="GLUCAN 1,3-BETA-GLUCOSIDASE 3"/>
    <property type="match status" value="1"/>
</dbReference>
<sequence length="585" mass="63906">MDRYLNKAKSKLQDKLQPFLQDHNNNGGSSNGSQHHRHSSSSGPPPIPPKPLIPLTSQQSDRPSAITRVTPLDVLRYRYQHGANLGSIYVLEKWLFPAMFPGSCAGHGKSSELAAVRASVDELGMDGAREKFERHWAGAVTDADLDWLVGKAKCNTIRLPIGYFTLGPAFLSSPSDPFHRFAPVYANAWSSVRALVARLRARGVGTLLDLHGLPGGANGCDHSGTDAGRAQHWRSPPCRAHSTRCLAWIAAQVRDDAALREGVVGLQVVNEAEWGAEGLWAWCEGVVRAVAEVDPGLPVYVSDAWDLEKAVGWAAEVNRVGVGARVAPVVVDTHLYWCFADKHKKMGPEEVVREARGKLAQLDAREGDVLKKGAVAAVVGEYSCVLSEETWKKAGGKAKDEWVREFGQALSGRLQKKAMGSHFWTYKMQWMPGGEWGFKACTEKGAITPHWTLALSADEVRQRLEVAQAQRDEKFGESFAQHCGYWDNNSPGTPFEHWRYEQGWKQGFDDAAAFFGMRVNGGYGDVATLGEGGAGGGVGGDKIGSLEVWVRRRLIESGMGGQFVWEYEQGLRKGVGEFCELAGGL</sequence>
<comment type="similarity">
    <text evidence="1">Belongs to the glycosyl hydrolase 5 (cellulase A) family.</text>
</comment>
<comment type="caution">
    <text evidence="5">The sequence shown here is derived from an EMBL/GenBank/DDBJ whole genome shotgun (WGS) entry which is preliminary data.</text>
</comment>
<keyword evidence="3" id="KW-0326">Glycosidase</keyword>
<dbReference type="GO" id="GO:0005576">
    <property type="term" value="C:extracellular region"/>
    <property type="evidence" value="ECO:0007669"/>
    <property type="project" value="TreeGrafter"/>
</dbReference>
<accession>A0A1J9R445</accession>
<organism evidence="5 6">
    <name type="scientific">Diplodia corticola</name>
    <dbReference type="NCBI Taxonomy" id="236234"/>
    <lineage>
        <taxon>Eukaryota</taxon>
        <taxon>Fungi</taxon>
        <taxon>Dikarya</taxon>
        <taxon>Ascomycota</taxon>
        <taxon>Pezizomycotina</taxon>
        <taxon>Dothideomycetes</taxon>
        <taxon>Dothideomycetes incertae sedis</taxon>
        <taxon>Botryosphaeriales</taxon>
        <taxon>Botryosphaeriaceae</taxon>
        <taxon>Diplodia</taxon>
    </lineage>
</organism>
<feature type="compositionally biased region" description="Basic residues" evidence="4">
    <location>
        <begin position="1"/>
        <end position="10"/>
    </location>
</feature>
<feature type="compositionally biased region" description="Low complexity" evidence="4">
    <location>
        <begin position="23"/>
        <end position="33"/>
    </location>
</feature>
<evidence type="ECO:0000256" key="4">
    <source>
        <dbReference type="SAM" id="MobiDB-lite"/>
    </source>
</evidence>
<keyword evidence="6" id="KW-1185">Reference proteome</keyword>
<name>A0A1J9R445_9PEZI</name>
<dbReference type="AlphaFoldDB" id="A0A1J9R445"/>
<evidence type="ECO:0000256" key="1">
    <source>
        <dbReference type="ARBA" id="ARBA00005641"/>
    </source>
</evidence>
<dbReference type="SUPFAM" id="SSF51445">
    <property type="entry name" value="(Trans)glycosidases"/>
    <property type="match status" value="1"/>
</dbReference>
<dbReference type="GO" id="GO:0009986">
    <property type="term" value="C:cell surface"/>
    <property type="evidence" value="ECO:0007669"/>
    <property type="project" value="TreeGrafter"/>
</dbReference>
<proteinExistence type="inferred from homology"/>
<dbReference type="STRING" id="236234.A0A1J9R445"/>